<dbReference type="VEuPathDB" id="FungiDB:TRICI_005888"/>
<dbReference type="GO" id="GO:0005737">
    <property type="term" value="C:cytoplasm"/>
    <property type="evidence" value="ECO:0007669"/>
    <property type="project" value="TreeGrafter"/>
</dbReference>
<dbReference type="GO" id="GO:0043332">
    <property type="term" value="C:mating projection tip"/>
    <property type="evidence" value="ECO:0007669"/>
    <property type="project" value="TreeGrafter"/>
</dbReference>
<evidence type="ECO:0000259" key="2">
    <source>
        <dbReference type="Pfam" id="PF06395"/>
    </source>
</evidence>
<dbReference type="Proteomes" id="UP000761534">
    <property type="component" value="Unassembled WGS sequence"/>
</dbReference>
<dbReference type="InterPro" id="IPR053026">
    <property type="entry name" value="CDC42_GEF"/>
</dbReference>
<evidence type="ECO:0000256" key="1">
    <source>
        <dbReference type="SAM" id="MobiDB-lite"/>
    </source>
</evidence>
<sequence length="274" mass="30002">MMSLNLQQLSYYHSTSSLTDKKPPPTPNSMVSSPGLGSTNIHIRPPNSASPFASSSVNVSSSNVTYFSQPPSSSRSTTSLDSKPLTPANFNSNREVDPNKSLFIICTKLKQRFESIPSLQPFLEACYSQTFDRSASSATLNNSHLNHGLVAHDKLDAVTIVWRFFRLGSSLCALFNLLEPNALLKDAFPDDVKASKRAVYDFVQGCKAELGYSDDQLFTISNVFSDNTHDLLKVSEKKKKNPICCGTVLTDVLGDSYCRNTAGEFGCKESFATL</sequence>
<dbReference type="GO" id="GO:0030010">
    <property type="term" value="P:establishment of cell polarity"/>
    <property type="evidence" value="ECO:0007669"/>
    <property type="project" value="TreeGrafter"/>
</dbReference>
<dbReference type="AlphaFoldDB" id="A0A642UNN6"/>
<feature type="compositionally biased region" description="Low complexity" evidence="1">
    <location>
        <begin position="45"/>
        <end position="84"/>
    </location>
</feature>
<dbReference type="InterPro" id="IPR010481">
    <property type="entry name" value="Cdc24/Scd1_N"/>
</dbReference>
<name>A0A642UNN6_9ASCO</name>
<dbReference type="GO" id="GO:0005634">
    <property type="term" value="C:nucleus"/>
    <property type="evidence" value="ECO:0007669"/>
    <property type="project" value="TreeGrafter"/>
</dbReference>
<proteinExistence type="predicted"/>
<comment type="caution">
    <text evidence="3">The sequence shown here is derived from an EMBL/GenBank/DDBJ whole genome shotgun (WGS) entry which is preliminary data.</text>
</comment>
<dbReference type="Pfam" id="PF06395">
    <property type="entry name" value="CDC24"/>
    <property type="match status" value="1"/>
</dbReference>
<dbReference type="OrthoDB" id="1594986at2759"/>
<dbReference type="GO" id="GO:0000935">
    <property type="term" value="C:division septum"/>
    <property type="evidence" value="ECO:0007669"/>
    <property type="project" value="TreeGrafter"/>
</dbReference>
<dbReference type="PANTHER" id="PTHR47339:SF1">
    <property type="entry name" value="CELL DIVISION CONTROL PROTEIN 24"/>
    <property type="match status" value="1"/>
</dbReference>
<feature type="domain" description="Cdc24/Scd1 N-terminal" evidence="2">
    <location>
        <begin position="156"/>
        <end position="235"/>
    </location>
</feature>
<protein>
    <recommendedName>
        <fullName evidence="2">Cdc24/Scd1 N-terminal domain-containing protein</fullName>
    </recommendedName>
</protein>
<dbReference type="PANTHER" id="PTHR47339">
    <property type="entry name" value="CELL DIVISION CONTROL PROTEIN 24"/>
    <property type="match status" value="1"/>
</dbReference>
<reference evidence="3" key="1">
    <citation type="journal article" date="2019" name="G3 (Bethesda)">
        <title>Genome Assemblies of Two Rare Opportunistic Yeast Pathogens: Diutina rugosa (syn. Candida rugosa) and Trichomonascus ciferrii (syn. Candida ciferrii).</title>
        <authorList>
            <person name="Mixao V."/>
            <person name="Saus E."/>
            <person name="Hansen A.P."/>
            <person name="Lass-Florl C."/>
            <person name="Gabaldon T."/>
        </authorList>
    </citation>
    <scope>NUCLEOTIDE SEQUENCE</scope>
    <source>
        <strain evidence="3">CBS 4856</strain>
    </source>
</reference>
<dbReference type="GO" id="GO:0031106">
    <property type="term" value="P:septin ring organization"/>
    <property type="evidence" value="ECO:0007669"/>
    <property type="project" value="TreeGrafter"/>
</dbReference>
<keyword evidence="4" id="KW-1185">Reference proteome</keyword>
<evidence type="ECO:0000313" key="3">
    <source>
        <dbReference type="EMBL" id="KAA8902527.1"/>
    </source>
</evidence>
<feature type="region of interest" description="Disordered" evidence="1">
    <location>
        <begin position="14"/>
        <end position="93"/>
    </location>
</feature>
<feature type="compositionally biased region" description="Polar residues" evidence="1">
    <location>
        <begin position="28"/>
        <end position="41"/>
    </location>
</feature>
<dbReference type="EMBL" id="SWFS01000466">
    <property type="protein sequence ID" value="KAA8902527.1"/>
    <property type="molecule type" value="Genomic_DNA"/>
</dbReference>
<accession>A0A642UNN6</accession>
<gene>
    <name evidence="3" type="ORF">TRICI_005888</name>
</gene>
<organism evidence="3 4">
    <name type="scientific">Trichomonascus ciferrii</name>
    <dbReference type="NCBI Taxonomy" id="44093"/>
    <lineage>
        <taxon>Eukaryota</taxon>
        <taxon>Fungi</taxon>
        <taxon>Dikarya</taxon>
        <taxon>Ascomycota</taxon>
        <taxon>Saccharomycotina</taxon>
        <taxon>Dipodascomycetes</taxon>
        <taxon>Dipodascales</taxon>
        <taxon>Trichomonascaceae</taxon>
        <taxon>Trichomonascus</taxon>
        <taxon>Trichomonascus ciferrii complex</taxon>
    </lineage>
</organism>
<evidence type="ECO:0000313" key="4">
    <source>
        <dbReference type="Proteomes" id="UP000761534"/>
    </source>
</evidence>